<sequence length="65" mass="7519">MRKGEMKLEEDLGPDREDDFQTDDEENQGSRVFDDNLDYDSESDSSVISPKMSNENIVPSWPQSY</sequence>
<gene>
    <name evidence="2" type="ORF">PIB30_101819</name>
</gene>
<name>A0ABU6W1A6_9FABA</name>
<feature type="region of interest" description="Disordered" evidence="1">
    <location>
        <begin position="1"/>
        <end position="65"/>
    </location>
</feature>
<dbReference type="Proteomes" id="UP001341840">
    <property type="component" value="Unassembled WGS sequence"/>
</dbReference>
<feature type="compositionally biased region" description="Basic and acidic residues" evidence="1">
    <location>
        <begin position="1"/>
        <end position="15"/>
    </location>
</feature>
<feature type="compositionally biased region" description="Polar residues" evidence="1">
    <location>
        <begin position="44"/>
        <end position="65"/>
    </location>
</feature>
<organism evidence="2 3">
    <name type="scientific">Stylosanthes scabra</name>
    <dbReference type="NCBI Taxonomy" id="79078"/>
    <lineage>
        <taxon>Eukaryota</taxon>
        <taxon>Viridiplantae</taxon>
        <taxon>Streptophyta</taxon>
        <taxon>Embryophyta</taxon>
        <taxon>Tracheophyta</taxon>
        <taxon>Spermatophyta</taxon>
        <taxon>Magnoliopsida</taxon>
        <taxon>eudicotyledons</taxon>
        <taxon>Gunneridae</taxon>
        <taxon>Pentapetalae</taxon>
        <taxon>rosids</taxon>
        <taxon>fabids</taxon>
        <taxon>Fabales</taxon>
        <taxon>Fabaceae</taxon>
        <taxon>Papilionoideae</taxon>
        <taxon>50 kb inversion clade</taxon>
        <taxon>dalbergioids sensu lato</taxon>
        <taxon>Dalbergieae</taxon>
        <taxon>Pterocarpus clade</taxon>
        <taxon>Stylosanthes</taxon>
    </lineage>
</organism>
<feature type="compositionally biased region" description="Acidic residues" evidence="1">
    <location>
        <begin position="16"/>
        <end position="27"/>
    </location>
</feature>
<evidence type="ECO:0000313" key="2">
    <source>
        <dbReference type="EMBL" id="MED6177843.1"/>
    </source>
</evidence>
<feature type="non-terminal residue" evidence="2">
    <location>
        <position position="65"/>
    </location>
</feature>
<reference evidence="2 3" key="1">
    <citation type="journal article" date="2023" name="Plants (Basel)">
        <title>Bridging the Gap: Combining Genomics and Transcriptomics Approaches to Understand Stylosanthes scabra, an Orphan Legume from the Brazilian Caatinga.</title>
        <authorList>
            <person name="Ferreira-Neto J.R.C."/>
            <person name="da Silva M.D."/>
            <person name="Binneck E."/>
            <person name="de Melo N.F."/>
            <person name="da Silva R.H."/>
            <person name="de Melo A.L.T.M."/>
            <person name="Pandolfi V."/>
            <person name="Bustamante F.O."/>
            <person name="Brasileiro-Vidal A.C."/>
            <person name="Benko-Iseppon A.M."/>
        </authorList>
    </citation>
    <scope>NUCLEOTIDE SEQUENCE [LARGE SCALE GENOMIC DNA]</scope>
    <source>
        <tissue evidence="2">Leaves</tissue>
    </source>
</reference>
<keyword evidence="3" id="KW-1185">Reference proteome</keyword>
<dbReference type="EMBL" id="JASCZI010154071">
    <property type="protein sequence ID" value="MED6177843.1"/>
    <property type="molecule type" value="Genomic_DNA"/>
</dbReference>
<protein>
    <submittedName>
        <fullName evidence="2">Uncharacterized protein</fullName>
    </submittedName>
</protein>
<accession>A0ABU6W1A6</accession>
<proteinExistence type="predicted"/>
<evidence type="ECO:0000256" key="1">
    <source>
        <dbReference type="SAM" id="MobiDB-lite"/>
    </source>
</evidence>
<comment type="caution">
    <text evidence="2">The sequence shown here is derived from an EMBL/GenBank/DDBJ whole genome shotgun (WGS) entry which is preliminary data.</text>
</comment>
<evidence type="ECO:0000313" key="3">
    <source>
        <dbReference type="Proteomes" id="UP001341840"/>
    </source>
</evidence>